<dbReference type="Pfam" id="PF13175">
    <property type="entry name" value="AAA_15"/>
    <property type="match status" value="1"/>
</dbReference>
<feature type="domain" description="Endonuclease GajA/Old nuclease/RecF-like AAA" evidence="1">
    <location>
        <begin position="1"/>
        <end position="372"/>
    </location>
</feature>
<keyword evidence="4" id="KW-1185">Reference proteome</keyword>
<name>A0A923HAT8_9FLAO</name>
<dbReference type="InterPro" id="IPR051396">
    <property type="entry name" value="Bact_Antivir_Def_Nuclease"/>
</dbReference>
<dbReference type="SUPFAM" id="SSF52540">
    <property type="entry name" value="P-loop containing nucleoside triphosphate hydrolases"/>
    <property type="match status" value="1"/>
</dbReference>
<dbReference type="AlphaFoldDB" id="A0A923HAT8"/>
<dbReference type="EMBL" id="JACNMF010000008">
    <property type="protein sequence ID" value="MBC3760030.1"/>
    <property type="molecule type" value="Genomic_DNA"/>
</dbReference>
<protein>
    <submittedName>
        <fullName evidence="3">AAA family ATPase</fullName>
    </submittedName>
</protein>
<feature type="domain" description="DUF4435" evidence="2">
    <location>
        <begin position="424"/>
        <end position="641"/>
    </location>
</feature>
<dbReference type="InterPro" id="IPR029492">
    <property type="entry name" value="DUF4435"/>
</dbReference>
<dbReference type="Gene3D" id="3.40.50.300">
    <property type="entry name" value="P-loop containing nucleotide triphosphate hydrolases"/>
    <property type="match status" value="1"/>
</dbReference>
<dbReference type="PANTHER" id="PTHR43581:SF2">
    <property type="entry name" value="EXCINUCLEASE ATPASE SUBUNIT"/>
    <property type="match status" value="1"/>
</dbReference>
<gene>
    <name evidence="3" type="ORF">H7U19_16580</name>
</gene>
<evidence type="ECO:0000259" key="1">
    <source>
        <dbReference type="Pfam" id="PF13175"/>
    </source>
</evidence>
<comment type="caution">
    <text evidence="3">The sequence shown here is derived from an EMBL/GenBank/DDBJ whole genome shotgun (WGS) entry which is preliminary data.</text>
</comment>
<proteinExistence type="predicted"/>
<evidence type="ECO:0000313" key="4">
    <source>
        <dbReference type="Proteomes" id="UP000656244"/>
    </source>
</evidence>
<dbReference type="Proteomes" id="UP000656244">
    <property type="component" value="Unassembled WGS sequence"/>
</dbReference>
<dbReference type="PANTHER" id="PTHR43581">
    <property type="entry name" value="ATP/GTP PHOSPHATASE"/>
    <property type="match status" value="1"/>
</dbReference>
<accession>A0A923HAT8</accession>
<reference evidence="3" key="1">
    <citation type="submission" date="2020-08" db="EMBL/GenBank/DDBJ databases">
        <title>Hyunsoonleella sp. strain SJ7 genome sequencing and assembly.</title>
        <authorList>
            <person name="Kim I."/>
        </authorList>
    </citation>
    <scope>NUCLEOTIDE SEQUENCE</scope>
    <source>
        <strain evidence="3">SJ7</strain>
    </source>
</reference>
<evidence type="ECO:0000259" key="2">
    <source>
        <dbReference type="Pfam" id="PF14491"/>
    </source>
</evidence>
<evidence type="ECO:0000313" key="3">
    <source>
        <dbReference type="EMBL" id="MBC3760030.1"/>
    </source>
</evidence>
<sequence>MHITKVSVNNFRKIDYIEFKLKDSINSIVGPNGVGKSTILDAIRLVKAILLPTMNNEAQTTLQHMGIYSPHLGSVQFSNLANDIRKDVQINLELVLSQKEIMHLEKSLGQFSMHRLKSQLPTTNTNTFDLIGYISSKEGSEKLQAIQNETQNRILELKTNPTCNVNLSIKTNGQIVGENGIDQESVSYLMQIRSYNLTKFSFFPPDRTMPLGDTNIQLGQGDVNNQIQSYSANPQLKFQRLKTTLLNILMVNNNDIESVKRDFKLIFDELLPGKELHGIKLENQTGRLSVLIKEKNSGAVYDIDFLSSGEKGLLMTFYLLMKTMDKEGIILLDEPELHLNPAVCRNIVPFLKSKIFKEKQAQIILTTHSAEILSATKDDETLHLLHLIDDKTITKILKKDDSEAQEALKSLGIQTSDILFNKGIIYLEGNTDEDFIPIIVGDLISGYSIKSLGGRGEIEKEIKTLQESDNNNELDGYHIFILDNDNKPYKGVSTQNVKVVQWDRYCFENYLLDPDVLYTIIKEYDCVNRPQNRGSLQQKVKELALSQVDFKAIREELDNKMPQNISIKNSELKGKTDSEIVDVFETSVIETKKLFDDFDNTDWKKDLAKSISDKKAELKELWSDEWKKKCDGKALIKAIHKEYGIKGNLTKLIKDILKEMRLNPNEEFNSIRGKIEPIIK</sequence>
<dbReference type="InterPro" id="IPR027417">
    <property type="entry name" value="P-loop_NTPase"/>
</dbReference>
<dbReference type="RefSeq" id="WP_186564002.1">
    <property type="nucleotide sequence ID" value="NZ_JACNMF010000008.1"/>
</dbReference>
<dbReference type="Pfam" id="PF14491">
    <property type="entry name" value="DUF4435"/>
    <property type="match status" value="1"/>
</dbReference>
<dbReference type="InterPro" id="IPR041685">
    <property type="entry name" value="AAA_GajA/Old/RecF-like"/>
</dbReference>
<organism evidence="3 4">
    <name type="scientific">Hyunsoonleella aquatilis</name>
    <dbReference type="NCBI Taxonomy" id="2762758"/>
    <lineage>
        <taxon>Bacteria</taxon>
        <taxon>Pseudomonadati</taxon>
        <taxon>Bacteroidota</taxon>
        <taxon>Flavobacteriia</taxon>
        <taxon>Flavobacteriales</taxon>
        <taxon>Flavobacteriaceae</taxon>
    </lineage>
</organism>